<dbReference type="Pfam" id="PF01508">
    <property type="entry name" value="Paramecium_SA"/>
    <property type="match status" value="10"/>
</dbReference>
<keyword evidence="2" id="KW-0732">Signal</keyword>
<dbReference type="EMBL" id="CAJJDN010000141">
    <property type="protein sequence ID" value="CAD8122845.1"/>
    <property type="molecule type" value="Genomic_DNA"/>
</dbReference>
<proteinExistence type="predicted"/>
<reference evidence="3" key="1">
    <citation type="submission" date="2021-01" db="EMBL/GenBank/DDBJ databases">
        <authorList>
            <consortium name="Genoscope - CEA"/>
            <person name="William W."/>
        </authorList>
    </citation>
    <scope>NUCLEOTIDE SEQUENCE</scope>
</reference>
<keyword evidence="4" id="KW-1185">Reference proteome</keyword>
<feature type="region of interest" description="Disordered" evidence="1">
    <location>
        <begin position="56"/>
        <end position="85"/>
    </location>
</feature>
<sequence>MQIKYLLLITYLLTVNKYVTVKKSDQCDDCTQFKSYMDCVQFGCIWTDKTATTPGSCAKTTTIPPQPPPQPSPQPPQPPASSSPSYCQTIEIEQCSKTVGCALIQGKCTHFTGCSAYVMTTHSDCQGISNMCITDGVTCTNILECVVYTKEQCETTPIIKSPFKCKLDGERCRDYKCSEADTSLTTDTECSQWLSGCKTTGAGCIDVIPPCASYQGTQETCKNMRGSDGNCEYNFYCNNCRVRVCTDANVSFNTDQDCARQQTGCVTTGKGCIATLGSCSSYDGNATTCIGYIGTDGQCAGDRNGTKCRVRKCDQKTAVTDDECNKWKSGCISNGRSCVDALDLCNTYDGTITTCTGLKGSDGNCKGISITAKCSVKDCVDDSNETFTTQAQCSAIQTFCKTTGKGCVAKLQNCSSYTYTDDGTSCNSLYGLDGRCKQAASGNNCAARVCTEAPSSFTTNKQCDEYKGDCITTGEGCTAKMVCQDIVKQIICQGINNCGWNQICVSNTSCGQLFTKSICENVRIQNKPCKWEEFACRDARCNDFIGTDDYTCNQLLEGCVTNKINCVDGTNCATQFKGSKQTCLAYKAKCTNDANATETTACKPRTCDDPYLNQKNDKGCDNYLRGCVTKGEGCIINTAPCKSYSGTPDQCDKFKGNQTVRCWNTSPTGACVDKLCTQAINMKDDSTCESFLIGCSYNGNGSCILSSAPCTDYTGDQITCKKFKGNNRTNLCMAGSAGKCRAIDCNDDTTSQTDSDCNTFLSGCVTKGIGCIAKTAECGSYKGTTQKCLKFSGNLGADKCTRLEACISKKTDCASKTGVKNNLDCLLYHNDCRLKYGDTVCMQHLSNCTEYKLNNSDNDKKQAYCNSITTQSGVLCSYNTEITGTCQVRACNLWISTLNKISCENYNGQASCKLNDTYCYAPQNSCGSYTIPSNLTNAVDKLRWCNGMFTNSVTPTKCSYEASSSTVCSDINTCEEILFPLSTVDCNFQLNDGKCQFANNQCITTQTACTGYKLTEIKTQDTFCSALKSDNSGTVKQCAYIPTTSSANCVDAVSTPSPPTIPASPSAITILACSAIQSPTSQADCNLGTGSCKYYSGSCYTRVVCANYRFPVSANDADKKQLFCQNMYDNTVNEYCSYDALANSNAGGCATGKSCTGYTSVAGGNNTGKRLTCSKLRDITGTAYAFVDGAADCSAPTTATSCTIVTSGITVDGDCDLRTILGCKKHATNASCIARAACTIATVATDNDAKINECQTNPGPDSKYCTYPGSGNCVVAQALCSGYTGVTADNGLTTCQKKVNQKGKRCSWSTGTNCEDAVEICFNISGLQITDKLTHCQARIDQVGVCCSWNYGTACISAPKTCAEWNSLPTSGQLEFCQARIRSNREKCSWSAGTTCQNLPSTCNGWNNLPSQGQLTFCQTRTKLDGAKCSWVINATSCSDPPSACNGWNILPNNGKLEFCQARMKLDGGKCSWTTGTTSCRNYSCEDTLSPQSQVDCNLTGIGCTYQPKIRICYIKQAACTSYSLPETLILLAHQQSYCNNLINTTSAKCTFITGTKCAVVNICKNYNVSSLLDIEVKLATCQQAIPTSGSCTYFSGNTCIALDACKTYIGGTASSIVSDCAKQIDTNGKLCFGTGTGCISATCENVIGANSIEYCDKYVTGCVYYNNKCYTALSTCAYATGGSNAIQFCNEIKNTAGDFCTANFNTDTTCKQRGCNDDATFGFQTHSECKTYSSLCKSSGQGCIVASTTCANQIGFDSFCNWALDTDNKSTCAKGTLATTDAHCTKLTCGLNVTATTDSDCQQFHPNCLNKGQGCINQSEPCSSYYGTKAQCQLFTGNGKKCFGDSATTKTACRDKKCTDMTTVLDYSDCENLLSGCIFNGVGCVSIAADCLSYMGTQETCKEFKEIYGTQHCWGSSSTKIDNCTDRKCSDKAGTTDQECQDFLPPIAPSTTQKCITNGTVCVDIGKPCSFFEGNAETCSQFTATDGPCQPSVISAKKVSCKPRVCYEAPNTYRTDDQCQQYHPSCRTTGRGCKINISCDDYISSTLCTENKQCQLARQCRSLVTKCDQLTDQGLSVCVNTPLQNGNRCAGFTSANDAIGCRDFTCADYEESITTHNDCFQRDKTCTTSGVGCVTIGECSSYTSKSICEAANTTELSKRCTWDSTNELCRQRQCADGEFATNELCFTFLAGCQTTGKMCMGPDFVCNVFTGNPQYCLKNGSGYPCLYVNGVCYEYSKCTDITNPSFDFCQAFSTQCVPSIKTCRAVTQCEKYEDIDSCLIGVNNTKCQWLSQGIQGICKQSIICSDAINTSLEKCKAVGTKCSWDGTKCINKGLCSDYLNQITCSADTESLCHWTETSCKSRECIDYSVRTDFECLNYKVMSGLCTTDGTECVARAPCSSYQTEAACTIDPDGNPCAWNFIISGTQPCRFKQCSDIKGMTNNACIGQIPKNECVSNGVNCVNKDKCAHYKNKLSCKAGGLDGKCAFTPAPTVTDQNYGLCQLFTSCENANSDEDACKSKPKACKWTNTTNGTSTKTKCSEMDCQGIAIGTICNPIPSFDETYYTICVLSNNVCIAGDPSTISQDICYTSTFFSFTWDEAKYKCVKCKLFTKNEMYNPNPNTNTDTNNGYILGGITISLIIFGIFA</sequence>
<feature type="chain" id="PRO_5035744949" evidence="2">
    <location>
        <begin position="22"/>
        <end position="2646"/>
    </location>
</feature>
<evidence type="ECO:0000256" key="2">
    <source>
        <dbReference type="SAM" id="SignalP"/>
    </source>
</evidence>
<feature type="signal peptide" evidence="2">
    <location>
        <begin position="1"/>
        <end position="21"/>
    </location>
</feature>
<dbReference type="OrthoDB" id="300321at2759"/>
<protein>
    <submittedName>
        <fullName evidence="3">Uncharacterized protein</fullName>
    </submittedName>
</protein>
<accession>A0A8S1R5R9</accession>
<name>A0A8S1R5R9_9CILI</name>
<organism evidence="3 4">
    <name type="scientific">Paramecium sonneborni</name>
    <dbReference type="NCBI Taxonomy" id="65129"/>
    <lineage>
        <taxon>Eukaryota</taxon>
        <taxon>Sar</taxon>
        <taxon>Alveolata</taxon>
        <taxon>Ciliophora</taxon>
        <taxon>Intramacronucleata</taxon>
        <taxon>Oligohymenophorea</taxon>
        <taxon>Peniculida</taxon>
        <taxon>Parameciidae</taxon>
        <taxon>Paramecium</taxon>
    </lineage>
</organism>
<evidence type="ECO:0000256" key="1">
    <source>
        <dbReference type="SAM" id="MobiDB-lite"/>
    </source>
</evidence>
<comment type="caution">
    <text evidence="3">The sequence shown here is derived from an EMBL/GenBank/DDBJ whole genome shotgun (WGS) entry which is preliminary data.</text>
</comment>
<dbReference type="Proteomes" id="UP000692954">
    <property type="component" value="Unassembled WGS sequence"/>
</dbReference>
<gene>
    <name evidence="3" type="ORF">PSON_ATCC_30995.1.T1410008</name>
</gene>
<dbReference type="InterPro" id="IPR002895">
    <property type="entry name" value="Paramecium_SA"/>
</dbReference>
<dbReference type="SMART" id="SM00639">
    <property type="entry name" value="PSA"/>
    <property type="match status" value="26"/>
</dbReference>
<evidence type="ECO:0000313" key="4">
    <source>
        <dbReference type="Proteomes" id="UP000692954"/>
    </source>
</evidence>
<evidence type="ECO:0000313" key="3">
    <source>
        <dbReference type="EMBL" id="CAD8122845.1"/>
    </source>
</evidence>
<feature type="compositionally biased region" description="Pro residues" evidence="1">
    <location>
        <begin position="64"/>
        <end position="81"/>
    </location>
</feature>